<evidence type="ECO:0000256" key="5">
    <source>
        <dbReference type="ARBA" id="ARBA00022729"/>
    </source>
</evidence>
<dbReference type="AlphaFoldDB" id="A0A514YLJ3"/>
<sequence length="83" mass="9318">MAVVKVRSVTLVVWALIASLVTAQITFSRDWTGGKRAPAPLDCAQFTRLCRQFVHDLKTSMAVSGLDKHRRPDSEDPNYDEDK</sequence>
<dbReference type="InterPro" id="IPR010475">
    <property type="entry name" value="AKH/RPCH_hormone"/>
</dbReference>
<organism evidence="9">
    <name type="scientific">Cydia pomonella</name>
    <name type="common">Codling moth</name>
    <dbReference type="NCBI Taxonomy" id="82600"/>
    <lineage>
        <taxon>Eukaryota</taxon>
        <taxon>Metazoa</taxon>
        <taxon>Ecdysozoa</taxon>
        <taxon>Arthropoda</taxon>
        <taxon>Hexapoda</taxon>
        <taxon>Insecta</taxon>
        <taxon>Pterygota</taxon>
        <taxon>Neoptera</taxon>
        <taxon>Endopterygota</taxon>
        <taxon>Lepidoptera</taxon>
        <taxon>Glossata</taxon>
        <taxon>Ditrysia</taxon>
        <taxon>Tortricoidea</taxon>
        <taxon>Tortricidae</taxon>
        <taxon>Olethreutinae</taxon>
        <taxon>Grapholitini</taxon>
        <taxon>Cydia</taxon>
    </lineage>
</organism>
<dbReference type="GO" id="GO:0005179">
    <property type="term" value="F:hormone activity"/>
    <property type="evidence" value="ECO:0007669"/>
    <property type="project" value="UniProtKB-KW"/>
</dbReference>
<feature type="chain" id="PRO_5022170916" evidence="8">
    <location>
        <begin position="24"/>
        <end position="83"/>
    </location>
</feature>
<feature type="signal peptide" evidence="8">
    <location>
        <begin position="1"/>
        <end position="23"/>
    </location>
</feature>
<keyword evidence="6" id="KW-0527">Neuropeptide</keyword>
<comment type="similarity">
    <text evidence="2">Belongs to the AKH/HRTH/RPCH family.</text>
</comment>
<evidence type="ECO:0000256" key="4">
    <source>
        <dbReference type="ARBA" id="ARBA00022702"/>
    </source>
</evidence>
<keyword evidence="5 8" id="KW-0732">Signal</keyword>
<name>A0A514YLJ3_CYDPO</name>
<evidence type="ECO:0000256" key="2">
    <source>
        <dbReference type="ARBA" id="ARBA00006145"/>
    </source>
</evidence>
<accession>A0A514YLJ3</accession>
<evidence type="ECO:0000256" key="1">
    <source>
        <dbReference type="ARBA" id="ARBA00004613"/>
    </source>
</evidence>
<evidence type="ECO:0000256" key="8">
    <source>
        <dbReference type="SAM" id="SignalP"/>
    </source>
</evidence>
<proteinExistence type="evidence at transcript level"/>
<evidence type="ECO:0000256" key="3">
    <source>
        <dbReference type="ARBA" id="ARBA00022525"/>
    </source>
</evidence>
<feature type="region of interest" description="Disordered" evidence="7">
    <location>
        <begin position="63"/>
        <end position="83"/>
    </location>
</feature>
<dbReference type="Pfam" id="PF06377">
    <property type="entry name" value="Adipokin_hormo"/>
    <property type="match status" value="1"/>
</dbReference>
<keyword evidence="3" id="KW-0964">Secreted</keyword>
<evidence type="ECO:0000256" key="7">
    <source>
        <dbReference type="SAM" id="MobiDB-lite"/>
    </source>
</evidence>
<protein>
    <submittedName>
        <fullName evidence="9">Adipokinetic hormone 3</fullName>
    </submittedName>
</protein>
<dbReference type="EMBL" id="MK773809">
    <property type="protein sequence ID" value="QDK59877.1"/>
    <property type="molecule type" value="mRNA"/>
</dbReference>
<evidence type="ECO:0000256" key="6">
    <source>
        <dbReference type="ARBA" id="ARBA00023320"/>
    </source>
</evidence>
<keyword evidence="4" id="KW-0372">Hormone</keyword>
<dbReference type="GO" id="GO:0007218">
    <property type="term" value="P:neuropeptide signaling pathway"/>
    <property type="evidence" value="ECO:0007669"/>
    <property type="project" value="UniProtKB-KW"/>
</dbReference>
<comment type="subcellular location">
    <subcellularLocation>
        <location evidence="1">Secreted</location>
    </subcellularLocation>
</comment>
<dbReference type="GO" id="GO:0005576">
    <property type="term" value="C:extracellular region"/>
    <property type="evidence" value="ECO:0007669"/>
    <property type="project" value="UniProtKB-SubCell"/>
</dbReference>
<evidence type="ECO:0000313" key="9">
    <source>
        <dbReference type="EMBL" id="QDK59877.1"/>
    </source>
</evidence>
<reference evidence="9" key="1">
    <citation type="journal article" date="2019" name="Arch. Insect Biochem. Physiol.">
        <title>Neuropeptides and peptide hormones identified in codling moth, Cydia pomonella (Lepidoptera: Tortricidae).</title>
        <authorList>
            <person name="Garczynski S.F."/>
            <person name="Hendrickson C.A."/>
            <person name="Harper A."/>
            <person name="Unruh T.R."/>
            <person name="Dhingra A."/>
            <person name="Ahn S.J."/>
            <person name="Choi M.Y."/>
        </authorList>
    </citation>
    <scope>NUCLEOTIDE SEQUENCE</scope>
</reference>